<dbReference type="PANTHER" id="PTHR21240:SF28">
    <property type="entry name" value="ISO-OROTATE DECARBOXYLASE (EUROFUNG)"/>
    <property type="match status" value="1"/>
</dbReference>
<reference evidence="3 4" key="1">
    <citation type="submission" date="2023-10" db="EMBL/GenBank/DDBJ databases">
        <title>Bacteria for the degradation of biodegradable plastic PBAT(Polybutylene adipate terephthalate).</title>
        <authorList>
            <person name="Weon H.-Y."/>
            <person name="Yeon J."/>
        </authorList>
    </citation>
    <scope>NUCLEOTIDE SEQUENCE [LARGE SCALE GENOMIC DNA]</scope>
    <source>
        <strain evidence="3 4">SBD 7-3</strain>
    </source>
</reference>
<evidence type="ECO:0000313" key="4">
    <source>
        <dbReference type="Proteomes" id="UP001303946"/>
    </source>
</evidence>
<dbReference type="Pfam" id="PF04909">
    <property type="entry name" value="Amidohydro_2"/>
    <property type="match status" value="1"/>
</dbReference>
<sequence>MPYATQRVMHDADSHLMETPDWISSYADPDIRDRLKPLNLAKAGSSTYEHIQRQVERVKDAEKTAAISSNVVAGPKGWAALGAIAAAERPQALDDLGFASQLVFSTFAGGQYLSHEEVEVRYGGARAHNRGITEFCKVDKRLIAVGQVSLSEPELALREIREGIRMGCGAFWIPSQPAGERAPGHPDLDPIWRELSESRIPFMLHVGAGASIQPKGYDQTGRPRPPDVHGGGENLRFRDLVALPMAPQLFISSMVSDGVFERFPTLRGGVIELGAGWVPQFLRSLDIAHGIFAKSDPMLASFKLKPSEQIRRALKFTPFPSEDVGRMIADAGPELFLFSSDYPHPEGTNDPIGRFERSMGALSDEARTQFYSKNFEDMMQAA</sequence>
<proteinExistence type="predicted"/>
<protein>
    <submittedName>
        <fullName evidence="3">Amidohydrolase family protein</fullName>
    </submittedName>
</protein>
<dbReference type="EMBL" id="CP136336">
    <property type="protein sequence ID" value="WOB05976.1"/>
    <property type="molecule type" value="Genomic_DNA"/>
</dbReference>
<dbReference type="Proteomes" id="UP001303946">
    <property type="component" value="Chromosome"/>
</dbReference>
<dbReference type="Gene3D" id="3.20.20.140">
    <property type="entry name" value="Metal-dependent hydrolases"/>
    <property type="match status" value="1"/>
</dbReference>
<keyword evidence="1" id="KW-0456">Lyase</keyword>
<feature type="domain" description="Amidohydrolase-related" evidence="2">
    <location>
        <begin position="118"/>
        <end position="374"/>
    </location>
</feature>
<dbReference type="PANTHER" id="PTHR21240">
    <property type="entry name" value="2-AMINO-3-CARBOXYLMUCONATE-6-SEMIALDEHYDE DECARBOXYLASE"/>
    <property type="match status" value="1"/>
</dbReference>
<dbReference type="RefSeq" id="WP_316698146.1">
    <property type="nucleotide sequence ID" value="NZ_CP136336.1"/>
</dbReference>
<evidence type="ECO:0000259" key="2">
    <source>
        <dbReference type="Pfam" id="PF04909"/>
    </source>
</evidence>
<organism evidence="3 4">
    <name type="scientific">Piscinibacter gummiphilus</name>
    <dbReference type="NCBI Taxonomy" id="946333"/>
    <lineage>
        <taxon>Bacteria</taxon>
        <taxon>Pseudomonadati</taxon>
        <taxon>Pseudomonadota</taxon>
        <taxon>Betaproteobacteria</taxon>
        <taxon>Burkholderiales</taxon>
        <taxon>Sphaerotilaceae</taxon>
        <taxon>Piscinibacter</taxon>
    </lineage>
</organism>
<dbReference type="InterPro" id="IPR032466">
    <property type="entry name" value="Metal_Hydrolase"/>
</dbReference>
<evidence type="ECO:0000256" key="1">
    <source>
        <dbReference type="ARBA" id="ARBA00023239"/>
    </source>
</evidence>
<keyword evidence="4" id="KW-1185">Reference proteome</keyword>
<dbReference type="InterPro" id="IPR006680">
    <property type="entry name" value="Amidohydro-rel"/>
</dbReference>
<gene>
    <name evidence="3" type="ORF">RXV79_13700</name>
</gene>
<accession>A0ABZ0CN78</accession>
<name>A0ABZ0CN78_9BURK</name>
<dbReference type="InterPro" id="IPR032465">
    <property type="entry name" value="ACMSD"/>
</dbReference>
<evidence type="ECO:0000313" key="3">
    <source>
        <dbReference type="EMBL" id="WOB05976.1"/>
    </source>
</evidence>
<dbReference type="SUPFAM" id="SSF51556">
    <property type="entry name" value="Metallo-dependent hydrolases"/>
    <property type="match status" value="1"/>
</dbReference>